<dbReference type="InterPro" id="IPR052592">
    <property type="entry name" value="LRR-RLK"/>
</dbReference>
<protein>
    <submittedName>
        <fullName evidence="3">Uncharacterized protein</fullName>
    </submittedName>
</protein>
<keyword evidence="2" id="KW-0677">Repeat</keyword>
<organism evidence="3">
    <name type="scientific">Skeletonema marinoi</name>
    <dbReference type="NCBI Taxonomy" id="267567"/>
    <lineage>
        <taxon>Eukaryota</taxon>
        <taxon>Sar</taxon>
        <taxon>Stramenopiles</taxon>
        <taxon>Ochrophyta</taxon>
        <taxon>Bacillariophyta</taxon>
        <taxon>Coscinodiscophyceae</taxon>
        <taxon>Thalassiosirophycidae</taxon>
        <taxon>Thalassiosirales</taxon>
        <taxon>Skeletonemataceae</taxon>
        <taxon>Skeletonema</taxon>
        <taxon>Skeletonema marinoi-dohrnii complex</taxon>
    </lineage>
</organism>
<dbReference type="PANTHER" id="PTHR48054:SF82">
    <property type="entry name" value="LRR RECEPTOR-LIKE SERINE_THREONINE-PROTEIN KINASE FLS2"/>
    <property type="match status" value="1"/>
</dbReference>
<dbReference type="SUPFAM" id="SSF52058">
    <property type="entry name" value="L domain-like"/>
    <property type="match status" value="1"/>
</dbReference>
<reference evidence="3" key="1">
    <citation type="submission" date="2021-01" db="EMBL/GenBank/DDBJ databases">
        <authorList>
            <person name="Corre E."/>
            <person name="Pelletier E."/>
            <person name="Niang G."/>
            <person name="Scheremetjew M."/>
            <person name="Finn R."/>
            <person name="Kale V."/>
            <person name="Holt S."/>
            <person name="Cochrane G."/>
            <person name="Meng A."/>
            <person name="Brown T."/>
            <person name="Cohen L."/>
        </authorList>
    </citation>
    <scope>NUCLEOTIDE SEQUENCE</scope>
    <source>
        <strain evidence="3">SM1012Den-03</strain>
    </source>
</reference>
<dbReference type="InterPro" id="IPR032675">
    <property type="entry name" value="LRR_dom_sf"/>
</dbReference>
<dbReference type="PANTHER" id="PTHR48054">
    <property type="entry name" value="RECEPTOR KINASE-LIKE PROTEIN XA21"/>
    <property type="match status" value="1"/>
</dbReference>
<dbReference type="EMBL" id="HBGZ01012636">
    <property type="protein sequence ID" value="CAD9596988.1"/>
    <property type="molecule type" value="Transcribed_RNA"/>
</dbReference>
<dbReference type="Gene3D" id="3.80.10.10">
    <property type="entry name" value="Ribonuclease Inhibitor"/>
    <property type="match status" value="1"/>
</dbReference>
<proteinExistence type="predicted"/>
<gene>
    <name evidence="3" type="ORF">SMAR0320_LOCUS8998</name>
</gene>
<keyword evidence="1" id="KW-0433">Leucine-rich repeat</keyword>
<name>A0A7S2PH65_9STRA</name>
<sequence>MSCYRSLHFDLSSKKLTALQELGLTSCGMTGGIPTEMGNLVNLSYLALDDNELSGPFPEWMGAKLQNLEYFYLGWNKFNGTLPVEWSEFPQIINLQLQNNNLLTGTIPEEWANITTLTGLYLHGTNLTGGASFLCREDLGNNTCEDCGLTVDSAVECECCACCGDHGELSVFMNSR</sequence>
<evidence type="ECO:0000256" key="2">
    <source>
        <dbReference type="ARBA" id="ARBA00022737"/>
    </source>
</evidence>
<dbReference type="FunFam" id="3.80.10.10:FF:000041">
    <property type="entry name" value="LRR receptor-like serine/threonine-protein kinase ERECTA"/>
    <property type="match status" value="1"/>
</dbReference>
<evidence type="ECO:0000256" key="1">
    <source>
        <dbReference type="ARBA" id="ARBA00022614"/>
    </source>
</evidence>
<dbReference type="Pfam" id="PF00560">
    <property type="entry name" value="LRR_1"/>
    <property type="match status" value="2"/>
</dbReference>
<dbReference type="AlphaFoldDB" id="A0A7S2PH65"/>
<evidence type="ECO:0000313" key="3">
    <source>
        <dbReference type="EMBL" id="CAD9596988.1"/>
    </source>
</evidence>
<accession>A0A7S2PH65</accession>
<dbReference type="InterPro" id="IPR001611">
    <property type="entry name" value="Leu-rich_rpt"/>
</dbReference>